<name>A0A1I3BXG3_9FIRM</name>
<sequence>MLTRKKDDEKKQQSISMCHSCELERDCVMSHGGGNLYACDEYQQVEMKKEKPNYQEEMKNVEKLGLCATCQEKKECRQKSLPGGVWHCEEYQ</sequence>
<organism evidence="1 2">
    <name type="scientific">Tindallia magadiensis</name>
    <dbReference type="NCBI Taxonomy" id="69895"/>
    <lineage>
        <taxon>Bacteria</taxon>
        <taxon>Bacillati</taxon>
        <taxon>Bacillota</taxon>
        <taxon>Clostridia</taxon>
        <taxon>Peptostreptococcales</taxon>
        <taxon>Tindalliaceae</taxon>
        <taxon>Tindallia</taxon>
    </lineage>
</organism>
<accession>A0A1I3BXG3</accession>
<evidence type="ECO:0000313" key="2">
    <source>
        <dbReference type="Proteomes" id="UP000199287"/>
    </source>
</evidence>
<dbReference type="Proteomes" id="UP000199287">
    <property type="component" value="Unassembled WGS sequence"/>
</dbReference>
<dbReference type="RefSeq" id="WP_093370210.1">
    <property type="nucleotide sequence ID" value="NZ_FOQA01000002.1"/>
</dbReference>
<evidence type="ECO:0000313" key="1">
    <source>
        <dbReference type="EMBL" id="SFH67005.1"/>
    </source>
</evidence>
<gene>
    <name evidence="1" type="ORF">SAMN05192551_10289</name>
</gene>
<reference evidence="2" key="1">
    <citation type="submission" date="2016-10" db="EMBL/GenBank/DDBJ databases">
        <authorList>
            <person name="Varghese N."/>
            <person name="Submissions S."/>
        </authorList>
    </citation>
    <scope>NUCLEOTIDE SEQUENCE [LARGE SCALE GENOMIC DNA]</scope>
    <source>
        <strain evidence="2">Z-7934</strain>
    </source>
</reference>
<keyword evidence="2" id="KW-1185">Reference proteome</keyword>
<proteinExistence type="predicted"/>
<protein>
    <submittedName>
        <fullName evidence="1">Uncharacterized protein</fullName>
    </submittedName>
</protein>
<dbReference type="AlphaFoldDB" id="A0A1I3BXG3"/>
<dbReference type="EMBL" id="FOQA01000002">
    <property type="protein sequence ID" value="SFH67005.1"/>
    <property type="molecule type" value="Genomic_DNA"/>
</dbReference>
<dbReference type="STRING" id="69895.SAMN05192551_10289"/>